<keyword evidence="1" id="KW-1133">Transmembrane helix</keyword>
<evidence type="ECO:0000259" key="2">
    <source>
        <dbReference type="Pfam" id="PF00892"/>
    </source>
</evidence>
<dbReference type="Pfam" id="PF00892">
    <property type="entry name" value="EamA"/>
    <property type="match status" value="1"/>
</dbReference>
<feature type="transmembrane region" description="Helical" evidence="1">
    <location>
        <begin position="47"/>
        <end position="66"/>
    </location>
</feature>
<feature type="transmembrane region" description="Helical" evidence="1">
    <location>
        <begin position="291"/>
        <end position="311"/>
    </location>
</feature>
<dbReference type="EMBL" id="FVZE01000025">
    <property type="protein sequence ID" value="SLK13147.1"/>
    <property type="molecule type" value="Genomic_DNA"/>
</dbReference>
<dbReference type="Proteomes" id="UP000190989">
    <property type="component" value="Unassembled WGS sequence"/>
</dbReference>
<dbReference type="GO" id="GO:0016020">
    <property type="term" value="C:membrane"/>
    <property type="evidence" value="ECO:0007669"/>
    <property type="project" value="InterPro"/>
</dbReference>
<feature type="transmembrane region" description="Helical" evidence="1">
    <location>
        <begin position="229"/>
        <end position="249"/>
    </location>
</feature>
<feature type="transmembrane region" description="Helical" evidence="1">
    <location>
        <begin position="15"/>
        <end position="35"/>
    </location>
</feature>
<feature type="transmembrane region" description="Helical" evidence="1">
    <location>
        <begin position="102"/>
        <end position="123"/>
    </location>
</feature>
<feature type="transmembrane region" description="Helical" evidence="1">
    <location>
        <begin position="78"/>
        <end position="96"/>
    </location>
</feature>
<reference evidence="4" key="1">
    <citation type="submission" date="2017-02" db="EMBL/GenBank/DDBJ databases">
        <authorList>
            <person name="Varghese N."/>
            <person name="Submissions S."/>
        </authorList>
    </citation>
    <scope>NUCLEOTIDE SEQUENCE [LARGE SCALE GENOMIC DNA]</scope>
    <source>
        <strain evidence="4">SM117</strain>
    </source>
</reference>
<feature type="transmembrane region" description="Helical" evidence="1">
    <location>
        <begin position="166"/>
        <end position="189"/>
    </location>
</feature>
<protein>
    <submittedName>
        <fullName evidence="3">Permease of the drug/metabolite transporter (DMT) superfamily</fullName>
    </submittedName>
</protein>
<feature type="domain" description="EamA" evidence="2">
    <location>
        <begin position="16"/>
        <end position="149"/>
    </location>
</feature>
<gene>
    <name evidence="3" type="ORF">SAMN06295987_1252</name>
</gene>
<dbReference type="AlphaFoldDB" id="A0A1U6IYQ9"/>
<keyword evidence="1" id="KW-0812">Transmembrane</keyword>
<evidence type="ECO:0000313" key="3">
    <source>
        <dbReference type="EMBL" id="SLK13147.1"/>
    </source>
</evidence>
<feature type="transmembrane region" description="Helical" evidence="1">
    <location>
        <begin position="135"/>
        <end position="154"/>
    </location>
</feature>
<sequence>MHTASAGNANDNRTALGIACGMGAGALWGLVFLAPELVRDFTPLQLAIGRYLAYGVIAATLIAPRWRGLAASISRRDWIALAWLSLAGNTLYYVLLSTAVQTGGIAMTSLVIGFLPVAVTIIGSRDHGAVPLAKLVPSLLLCAAGAMCIGWQAITAPASGDAGRQLVGLACAIGALMAWTAYAVGNARCLTRLDQVSIHDWNLLTGLVTGAQALFLIPVSLAFEPIRHAGIAWAQFAGVSVAVAVAASIMGNALWNRMSRLLPLTMVGQMILFETLFALLYGFLWEQRLPLPLEVAAFVLVVASVLSCIAAHRRHPRDAAPSQSVTGEQLA</sequence>
<keyword evidence="4" id="KW-1185">Reference proteome</keyword>
<feature type="transmembrane region" description="Helical" evidence="1">
    <location>
        <begin position="261"/>
        <end position="285"/>
    </location>
</feature>
<proteinExistence type="predicted"/>
<dbReference type="STRING" id="428990.SAMN06295987_1252"/>
<dbReference type="SUPFAM" id="SSF103481">
    <property type="entry name" value="Multidrug resistance efflux transporter EmrE"/>
    <property type="match status" value="1"/>
</dbReference>
<dbReference type="InterPro" id="IPR000620">
    <property type="entry name" value="EamA_dom"/>
</dbReference>
<name>A0A1U6IYQ9_9SPHN</name>
<accession>A0A1U6IYQ9</accession>
<dbReference type="RefSeq" id="WP_079732124.1">
    <property type="nucleotide sequence ID" value="NZ_FVZE01000025.1"/>
</dbReference>
<evidence type="ECO:0000256" key="1">
    <source>
        <dbReference type="SAM" id="Phobius"/>
    </source>
</evidence>
<feature type="transmembrane region" description="Helical" evidence="1">
    <location>
        <begin position="201"/>
        <end position="223"/>
    </location>
</feature>
<evidence type="ECO:0000313" key="4">
    <source>
        <dbReference type="Proteomes" id="UP000190989"/>
    </source>
</evidence>
<organism evidence="3 4">
    <name type="scientific">Novosphingobium mathurense</name>
    <dbReference type="NCBI Taxonomy" id="428990"/>
    <lineage>
        <taxon>Bacteria</taxon>
        <taxon>Pseudomonadati</taxon>
        <taxon>Pseudomonadota</taxon>
        <taxon>Alphaproteobacteria</taxon>
        <taxon>Sphingomonadales</taxon>
        <taxon>Sphingomonadaceae</taxon>
        <taxon>Novosphingobium</taxon>
    </lineage>
</organism>
<dbReference type="InterPro" id="IPR037185">
    <property type="entry name" value="EmrE-like"/>
</dbReference>
<keyword evidence="1" id="KW-0472">Membrane</keyword>